<keyword evidence="1 8" id="KW-0645">Protease</keyword>
<dbReference type="SMART" id="SM00235">
    <property type="entry name" value="ZnMc"/>
    <property type="match status" value="1"/>
</dbReference>
<evidence type="ECO:0000256" key="6">
    <source>
        <dbReference type="ARBA" id="ARBA00023157"/>
    </source>
</evidence>
<keyword evidence="13" id="KW-1185">Reference proteome</keyword>
<evidence type="ECO:0000259" key="11">
    <source>
        <dbReference type="PROSITE" id="PS51864"/>
    </source>
</evidence>
<feature type="binding site" evidence="8">
    <location>
        <position position="63"/>
    </location>
    <ligand>
        <name>Zn(2+)</name>
        <dbReference type="ChEBI" id="CHEBI:29105"/>
        <note>catalytic</note>
    </ligand>
</feature>
<name>A0ABQ9FXT3_TEGGR</name>
<dbReference type="SUPFAM" id="SSF55486">
    <property type="entry name" value="Metalloproteases ('zincins'), catalytic domain"/>
    <property type="match status" value="1"/>
</dbReference>
<feature type="binding site" evidence="8">
    <location>
        <position position="67"/>
    </location>
    <ligand>
        <name>Zn(2+)</name>
        <dbReference type="ChEBI" id="CHEBI:29105"/>
        <note>catalytic</note>
    </ligand>
</feature>
<dbReference type="PROSITE" id="PS01180">
    <property type="entry name" value="CUB"/>
    <property type="match status" value="1"/>
</dbReference>
<dbReference type="Pfam" id="PF01400">
    <property type="entry name" value="Astacin"/>
    <property type="match status" value="1"/>
</dbReference>
<reference evidence="12 13" key="1">
    <citation type="submission" date="2022-12" db="EMBL/GenBank/DDBJ databases">
        <title>Chromosome-level genome of Tegillarca granosa.</title>
        <authorList>
            <person name="Kim J."/>
        </authorList>
    </citation>
    <scope>NUCLEOTIDE SEQUENCE [LARGE SCALE GENOMIC DNA]</scope>
    <source>
        <strain evidence="12">Teg-2019</strain>
        <tissue evidence="12">Adductor muscle</tissue>
    </source>
</reference>
<dbReference type="Pfam" id="PF00431">
    <property type="entry name" value="CUB"/>
    <property type="match status" value="1"/>
</dbReference>
<dbReference type="InterPro" id="IPR006026">
    <property type="entry name" value="Peptidase_Metallo"/>
</dbReference>
<evidence type="ECO:0000256" key="5">
    <source>
        <dbReference type="ARBA" id="ARBA00023049"/>
    </source>
</evidence>
<dbReference type="InterPro" id="IPR001506">
    <property type="entry name" value="Peptidase_M12A"/>
</dbReference>
<dbReference type="InterPro" id="IPR000859">
    <property type="entry name" value="CUB_dom"/>
</dbReference>
<dbReference type="PROSITE" id="PS51864">
    <property type="entry name" value="ASTACIN"/>
    <property type="match status" value="1"/>
</dbReference>
<evidence type="ECO:0000259" key="10">
    <source>
        <dbReference type="PROSITE" id="PS01180"/>
    </source>
</evidence>
<evidence type="ECO:0000256" key="3">
    <source>
        <dbReference type="ARBA" id="ARBA00022801"/>
    </source>
</evidence>
<feature type="binding site" evidence="8">
    <location>
        <position position="73"/>
    </location>
    <ligand>
        <name>Zn(2+)</name>
        <dbReference type="ChEBI" id="CHEBI:29105"/>
        <note>catalytic</note>
    </ligand>
</feature>
<dbReference type="PANTHER" id="PTHR10127">
    <property type="entry name" value="DISCOIDIN, CUB, EGF, LAMININ , AND ZINC METALLOPROTEASE DOMAIN CONTAINING"/>
    <property type="match status" value="1"/>
</dbReference>
<gene>
    <name evidence="12" type="ORF">KUTeg_000527</name>
</gene>
<keyword evidence="6" id="KW-1015">Disulfide bond</keyword>
<dbReference type="InterPro" id="IPR035914">
    <property type="entry name" value="Sperma_CUB_dom_sf"/>
</dbReference>
<dbReference type="CDD" id="cd04280">
    <property type="entry name" value="ZnMc_astacin_like"/>
    <property type="match status" value="1"/>
</dbReference>
<keyword evidence="3 8" id="KW-0378">Hydrolase</keyword>
<dbReference type="EMBL" id="JARBDR010000018">
    <property type="protein sequence ID" value="KAJ8322056.1"/>
    <property type="molecule type" value="Genomic_DNA"/>
</dbReference>
<keyword evidence="2 8" id="KW-0479">Metal-binding</keyword>
<feature type="active site" evidence="8">
    <location>
        <position position="64"/>
    </location>
</feature>
<keyword evidence="5 8" id="KW-0482">Metalloprotease</keyword>
<dbReference type="InterPro" id="IPR034035">
    <property type="entry name" value="Astacin-like_dom"/>
</dbReference>
<organism evidence="12 13">
    <name type="scientific">Tegillarca granosa</name>
    <name type="common">Malaysian cockle</name>
    <name type="synonym">Anadara granosa</name>
    <dbReference type="NCBI Taxonomy" id="220873"/>
    <lineage>
        <taxon>Eukaryota</taxon>
        <taxon>Metazoa</taxon>
        <taxon>Spiralia</taxon>
        <taxon>Lophotrochozoa</taxon>
        <taxon>Mollusca</taxon>
        <taxon>Bivalvia</taxon>
        <taxon>Autobranchia</taxon>
        <taxon>Pteriomorphia</taxon>
        <taxon>Arcoida</taxon>
        <taxon>Arcoidea</taxon>
        <taxon>Arcidae</taxon>
        <taxon>Tegillarca</taxon>
    </lineage>
</organism>
<dbReference type="PRINTS" id="PR00480">
    <property type="entry name" value="ASTACIN"/>
</dbReference>
<comment type="cofactor">
    <cofactor evidence="8 9">
        <name>Zn(2+)</name>
        <dbReference type="ChEBI" id="CHEBI:29105"/>
    </cofactor>
    <text evidence="8 9">Binds 1 zinc ion per subunit.</text>
</comment>
<protein>
    <recommendedName>
        <fullName evidence="9">Metalloendopeptidase</fullName>
        <ecNumber evidence="9">3.4.24.-</ecNumber>
    </recommendedName>
</protein>
<dbReference type="EC" id="3.4.24.-" evidence="9"/>
<comment type="caution">
    <text evidence="12">The sequence shown here is derived from an EMBL/GenBank/DDBJ whole genome shotgun (WGS) entry which is preliminary data.</text>
</comment>
<evidence type="ECO:0000256" key="9">
    <source>
        <dbReference type="RuleBase" id="RU361183"/>
    </source>
</evidence>
<evidence type="ECO:0000256" key="7">
    <source>
        <dbReference type="PROSITE-ProRule" id="PRU00059"/>
    </source>
</evidence>
<evidence type="ECO:0000313" key="12">
    <source>
        <dbReference type="EMBL" id="KAJ8322056.1"/>
    </source>
</evidence>
<dbReference type="PANTHER" id="PTHR10127:SF780">
    <property type="entry name" value="METALLOENDOPEPTIDASE"/>
    <property type="match status" value="1"/>
</dbReference>
<feature type="domain" description="CUB" evidence="10">
    <location>
        <begin position="169"/>
        <end position="280"/>
    </location>
</feature>
<dbReference type="Proteomes" id="UP001217089">
    <property type="component" value="Unassembled WGS sequence"/>
</dbReference>
<evidence type="ECO:0000256" key="4">
    <source>
        <dbReference type="ARBA" id="ARBA00022833"/>
    </source>
</evidence>
<comment type="caution">
    <text evidence="7">Lacks conserved residue(s) required for the propagation of feature annotation.</text>
</comment>
<evidence type="ECO:0000256" key="1">
    <source>
        <dbReference type="ARBA" id="ARBA00022670"/>
    </source>
</evidence>
<dbReference type="InterPro" id="IPR024079">
    <property type="entry name" value="MetalloPept_cat_dom_sf"/>
</dbReference>
<dbReference type="Gene3D" id="2.60.120.290">
    <property type="entry name" value="Spermadhesin, CUB domain"/>
    <property type="match status" value="1"/>
</dbReference>
<evidence type="ECO:0000256" key="8">
    <source>
        <dbReference type="PROSITE-ProRule" id="PRU01211"/>
    </source>
</evidence>
<sequence length="282" mass="31759">MIKEAILQFNRDVTCINFVPRNGDIDYVMIKNGYGCHSSIGRDGGEQVLVLGDNCFYKGVMIHELNHAAGFFHEQSRFDRDKYVQVNWENVQDGKQDDFAKQSPTILSLLGTTYDYGSIMHYGAKTFSKNGNPVLTPRYDPHGLMGQRNGFSKLDIWKLNYMYGCVKACGNDVTLPENGVYDMIQSPYFTQNYYEPETACQWTIKAPAGQRLKVNFEFLNLIGSEKCDIDFILINNETFCKKKPTKDFIYTKGSSAKIVFISQAGSGNKPGGFKLSVSVDGK</sequence>
<dbReference type="Gene3D" id="3.40.390.10">
    <property type="entry name" value="Collagenase (Catalytic Domain)"/>
    <property type="match status" value="1"/>
</dbReference>
<dbReference type="CDD" id="cd00041">
    <property type="entry name" value="CUB"/>
    <property type="match status" value="1"/>
</dbReference>
<dbReference type="SMART" id="SM00042">
    <property type="entry name" value="CUB"/>
    <property type="match status" value="1"/>
</dbReference>
<proteinExistence type="predicted"/>
<dbReference type="SUPFAM" id="SSF49854">
    <property type="entry name" value="Spermadhesin, CUB domain"/>
    <property type="match status" value="1"/>
</dbReference>
<accession>A0ABQ9FXT3</accession>
<keyword evidence="4 8" id="KW-0862">Zinc</keyword>
<evidence type="ECO:0000256" key="2">
    <source>
        <dbReference type="ARBA" id="ARBA00022723"/>
    </source>
</evidence>
<evidence type="ECO:0000313" key="13">
    <source>
        <dbReference type="Proteomes" id="UP001217089"/>
    </source>
</evidence>
<feature type="domain" description="Peptidase M12A" evidence="11">
    <location>
        <begin position="1"/>
        <end position="166"/>
    </location>
</feature>